<name>A0ACB5PVA8_9BACT</name>
<keyword evidence="2" id="KW-1185">Reference proteome</keyword>
<evidence type="ECO:0000313" key="1">
    <source>
        <dbReference type="EMBL" id="GGF75461.1"/>
    </source>
</evidence>
<evidence type="ECO:0000313" key="2">
    <source>
        <dbReference type="Proteomes" id="UP000605392"/>
    </source>
</evidence>
<gene>
    <name evidence="1" type="ORF">GCM10011375_33180</name>
</gene>
<proteinExistence type="predicted"/>
<dbReference type="Proteomes" id="UP000605392">
    <property type="component" value="Unassembled WGS sequence"/>
</dbReference>
<reference evidence="1 2" key="1">
    <citation type="journal article" date="2019" name="Int. J. Syst. Evol. Microbiol.">
        <title>The Global Catalogue of Microorganisms (GCM) 10K type strain sequencing project: providing services to taxonomists for standard genome sequencing and annotation.</title>
        <authorList>
            <consortium name="The Broad Institute Genomics Platform"/>
            <consortium name="The Broad Institute Genome Sequencing Center for Infectious Disease"/>
            <person name="Wu L."/>
            <person name="Ma J."/>
        </authorList>
    </citation>
    <scope>NUCLEOTIDE SEQUENCE [LARGE SCALE GENOMIC DNA]</scope>
    <source>
        <strain evidence="1 2">CGMCC 1.12720</strain>
    </source>
</reference>
<sequence length="515" mass="57593">MLLTITTTHQPATDLGYLLHKNPARLQSVDIAYGQAHIFYPEATAERCTAALLLDIDPVALVRNHRGWAGEGFALEQYVNDRPYAASSFMSTALVKAFNTAMNGTCKDRPDLPDTLLPLEATVAALPAANASQLQRLFAPLGYEIETEAHPLDPTVPQWGDSRYFTLRLRHPALRLRDLLSHLYVLISVLDNDKHYYIGQAEADKLLHRGADWLPQHPDREFITRRYLRNLREYVDPTLERLLAGEVDLTITTASPPSPLSQREGELDSSISSSSLTSGLSDLELALKASPPSPWDSALKADAGLGGEAVVEQAEKQSLHDHRLDRVAEEIRRLGAKRVLDLGCGEGKLVRRLLKIPHVEHILGMDVSHRELQRAHERLHILEMPPKQRERLTLVQGSLLYHDPRLSGYDAAAVVEVIEHLDENRLAAFEQVVFARARPGAVLVTTPNADYNQRYETLSAGEFRHQDHRFEWTRAQFAAWAAGVAERHGYRVRVEPLGPEAEEVGAPSQLAVFER</sequence>
<dbReference type="EMBL" id="BMFN01000003">
    <property type="protein sequence ID" value="GGF75461.1"/>
    <property type="molecule type" value="Genomic_DNA"/>
</dbReference>
<protein>
    <submittedName>
        <fullName evidence="1">3' terminal RNA ribose 2'-O-methyltransferase Hen1</fullName>
    </submittedName>
</protein>
<accession>A0ACB5PVA8</accession>
<comment type="caution">
    <text evidence="1">The sequence shown here is derived from an EMBL/GenBank/DDBJ whole genome shotgun (WGS) entry which is preliminary data.</text>
</comment>
<organism evidence="1 2">
    <name type="scientific">Hymenobacter qilianensis</name>
    <dbReference type="NCBI Taxonomy" id="1385715"/>
    <lineage>
        <taxon>Bacteria</taxon>
        <taxon>Pseudomonadati</taxon>
        <taxon>Bacteroidota</taxon>
        <taxon>Cytophagia</taxon>
        <taxon>Cytophagales</taxon>
        <taxon>Hymenobacteraceae</taxon>
        <taxon>Hymenobacter</taxon>
    </lineage>
</organism>